<reference evidence="2 3" key="1">
    <citation type="journal article" date="2016" name="Nat. Commun.">
        <title>Thousands of microbial genomes shed light on interconnected biogeochemical processes in an aquifer system.</title>
        <authorList>
            <person name="Anantharaman K."/>
            <person name="Brown C.T."/>
            <person name="Hug L.A."/>
            <person name="Sharon I."/>
            <person name="Castelle C.J."/>
            <person name="Probst A.J."/>
            <person name="Thomas B.C."/>
            <person name="Singh A."/>
            <person name="Wilkins M.J."/>
            <person name="Karaoz U."/>
            <person name="Brodie E.L."/>
            <person name="Williams K.H."/>
            <person name="Hubbard S.S."/>
            <person name="Banfield J.F."/>
        </authorList>
    </citation>
    <scope>NUCLEOTIDE SEQUENCE [LARGE SCALE GENOMIC DNA]</scope>
</reference>
<feature type="transmembrane region" description="Helical" evidence="1">
    <location>
        <begin position="7"/>
        <end position="27"/>
    </location>
</feature>
<dbReference type="AlphaFoldDB" id="A0A1G2FW46"/>
<organism evidence="2 3">
    <name type="scientific">Candidatus Portnoybacteria bacterium RIFCSPLOWO2_02_FULL_39_11</name>
    <dbReference type="NCBI Taxonomy" id="1802001"/>
    <lineage>
        <taxon>Bacteria</taxon>
        <taxon>Candidatus Portnoyibacteriota</taxon>
    </lineage>
</organism>
<keyword evidence="1" id="KW-0472">Membrane</keyword>
<name>A0A1G2FW46_9BACT</name>
<gene>
    <name evidence="2" type="ORF">A3B04_01875</name>
</gene>
<proteinExistence type="predicted"/>
<sequence length="72" mass="8144">MDKFILLVKLEFLVAFVLIIFLGLVIGATNFNVSVIIIIAAILAFILGRFDGIRNEKIRQVRADEKEKEVKP</sequence>
<keyword evidence="1" id="KW-1133">Transmembrane helix</keyword>
<feature type="transmembrane region" description="Helical" evidence="1">
    <location>
        <begin position="33"/>
        <end position="50"/>
    </location>
</feature>
<comment type="caution">
    <text evidence="2">The sequence shown here is derived from an EMBL/GenBank/DDBJ whole genome shotgun (WGS) entry which is preliminary data.</text>
</comment>
<evidence type="ECO:0000256" key="1">
    <source>
        <dbReference type="SAM" id="Phobius"/>
    </source>
</evidence>
<evidence type="ECO:0000313" key="3">
    <source>
        <dbReference type="Proteomes" id="UP000177126"/>
    </source>
</evidence>
<dbReference type="EMBL" id="MHNF01000008">
    <property type="protein sequence ID" value="OGZ41801.1"/>
    <property type="molecule type" value="Genomic_DNA"/>
</dbReference>
<evidence type="ECO:0000313" key="2">
    <source>
        <dbReference type="EMBL" id="OGZ41801.1"/>
    </source>
</evidence>
<dbReference type="Proteomes" id="UP000177126">
    <property type="component" value="Unassembled WGS sequence"/>
</dbReference>
<keyword evidence="1" id="KW-0812">Transmembrane</keyword>
<accession>A0A1G2FW46</accession>
<protein>
    <submittedName>
        <fullName evidence="2">Uncharacterized protein</fullName>
    </submittedName>
</protein>